<dbReference type="SMART" id="SM00388">
    <property type="entry name" value="HisKA"/>
    <property type="match status" value="1"/>
</dbReference>
<dbReference type="Gene3D" id="3.30.565.10">
    <property type="entry name" value="Histidine kinase-like ATPase, C-terminal domain"/>
    <property type="match status" value="1"/>
</dbReference>
<dbReference type="SUPFAM" id="SSF55874">
    <property type="entry name" value="ATPase domain of HSP90 chaperone/DNA topoisomerase II/histidine kinase"/>
    <property type="match status" value="1"/>
</dbReference>
<evidence type="ECO:0000256" key="2">
    <source>
        <dbReference type="ARBA" id="ARBA00012438"/>
    </source>
</evidence>
<keyword evidence="6" id="KW-1133">Transmembrane helix</keyword>
<dbReference type="RefSeq" id="WP_072302455.1">
    <property type="nucleotide sequence ID" value="NZ_FPIY01000001.1"/>
</dbReference>
<evidence type="ECO:0000256" key="4">
    <source>
        <dbReference type="ARBA" id="ARBA00022679"/>
    </source>
</evidence>
<comment type="catalytic activity">
    <reaction evidence="1">
        <text>ATP + protein L-histidine = ADP + protein N-phospho-L-histidine.</text>
        <dbReference type="EC" id="2.7.13.3"/>
    </reaction>
</comment>
<evidence type="ECO:0000259" key="7">
    <source>
        <dbReference type="PROSITE" id="PS50109"/>
    </source>
</evidence>
<keyword evidence="4" id="KW-0808">Transferase</keyword>
<name>A0A1K1MQF6_9FLAO</name>
<evidence type="ECO:0000313" key="9">
    <source>
        <dbReference type="Proteomes" id="UP000183257"/>
    </source>
</evidence>
<sequence>MNNQLHSNIKYILVFLFISIQHNYSQTKVDSIRKLVVTAEKQIVTKDQKQHYIDLLVSLANYYQYESIDSLKVIADKALNLSKDLKYDKGIADALATLAYYSSYQGNSDLALRQLKQALQKAEKIDLKSAQIDILNQIGTEYSYIGKNGDALKAYLKATDLAIEENDIETLSLIKDNTAGLYASQKDFNQSLEIYKEVEALNEKINHPLFTAETNANMSDIYIKTNQLDIAAKYLDFSIKAFEKVNDNGWLSYCYINKARILIKQNEPELALKWLDISEGILKKLTDDRSLISLYNTKAKAYLGLNNIDKAESFAWKSIELSKRLSLLEEIEDSYKTLYLTYKKSGDTDLALKNLEKYKSISDSILKKENTNSLGALKTRTEYEREKKDAEALVKKELEKRQNYLYVTIIALAILFFILLLIKVQANTRKRLYNQLIEQTEILKKRESELENINKTKDKLFSIIGHDLRNPIAALQSLLDMFVSKDVGAEDFLSFIPKLKGDVDALFFTLTNLLSWSKTQMNGGSTTPTLTNLYKITKDNINLLAELAEFKDITLTNNMNTEVLVWADENQMSVVIRNLLSNAIKFTKQKGTITITSKETNTNWIVIIKDTGIGIKPSMLDNLFSYDSSIAVSYGTNNEKGTGLGLPLCKEMITNNKGTIWAESTLDKGTSFYFTIPKDKEYYENLS</sequence>
<accession>A0A1K1MQF6</accession>
<keyword evidence="5" id="KW-0418">Kinase</keyword>
<dbReference type="EMBL" id="FPIY01000001">
    <property type="protein sequence ID" value="SFW25359.1"/>
    <property type="molecule type" value="Genomic_DNA"/>
</dbReference>
<dbReference type="InterPro" id="IPR036097">
    <property type="entry name" value="HisK_dim/P_sf"/>
</dbReference>
<dbReference type="Proteomes" id="UP000183257">
    <property type="component" value="Unassembled WGS sequence"/>
</dbReference>
<dbReference type="SMART" id="SM00387">
    <property type="entry name" value="HATPase_c"/>
    <property type="match status" value="1"/>
</dbReference>
<keyword evidence="6" id="KW-0472">Membrane</keyword>
<gene>
    <name evidence="8" type="ORF">SAMN05660313_00803</name>
</gene>
<dbReference type="SUPFAM" id="SSF47384">
    <property type="entry name" value="Homodimeric domain of signal transducing histidine kinase"/>
    <property type="match status" value="1"/>
</dbReference>
<protein>
    <recommendedName>
        <fullName evidence="2">histidine kinase</fullName>
        <ecNumber evidence="2">2.7.13.3</ecNumber>
    </recommendedName>
</protein>
<keyword evidence="3" id="KW-0597">Phosphoprotein</keyword>
<evidence type="ECO:0000256" key="6">
    <source>
        <dbReference type="SAM" id="Phobius"/>
    </source>
</evidence>
<dbReference type="InterPro" id="IPR003661">
    <property type="entry name" value="HisK_dim/P_dom"/>
</dbReference>
<dbReference type="PANTHER" id="PTHR43547:SF2">
    <property type="entry name" value="HYBRID SIGNAL TRANSDUCTION HISTIDINE KINASE C"/>
    <property type="match status" value="1"/>
</dbReference>
<dbReference type="InterPro" id="IPR011990">
    <property type="entry name" value="TPR-like_helical_dom_sf"/>
</dbReference>
<dbReference type="CDD" id="cd00082">
    <property type="entry name" value="HisKA"/>
    <property type="match status" value="1"/>
</dbReference>
<dbReference type="InterPro" id="IPR004358">
    <property type="entry name" value="Sig_transdc_His_kin-like_C"/>
</dbReference>
<dbReference type="Gene3D" id="1.10.287.130">
    <property type="match status" value="1"/>
</dbReference>
<dbReference type="GO" id="GO:0000155">
    <property type="term" value="F:phosphorelay sensor kinase activity"/>
    <property type="evidence" value="ECO:0007669"/>
    <property type="project" value="InterPro"/>
</dbReference>
<dbReference type="InterPro" id="IPR019734">
    <property type="entry name" value="TPR_rpt"/>
</dbReference>
<feature type="transmembrane region" description="Helical" evidence="6">
    <location>
        <begin position="404"/>
        <end position="422"/>
    </location>
</feature>
<dbReference type="InterPro" id="IPR036890">
    <property type="entry name" value="HATPase_C_sf"/>
</dbReference>
<keyword evidence="6" id="KW-0812">Transmembrane</keyword>
<organism evidence="8 9">
    <name type="scientific">Cellulophaga fucicola</name>
    <dbReference type="NCBI Taxonomy" id="76595"/>
    <lineage>
        <taxon>Bacteria</taxon>
        <taxon>Pseudomonadati</taxon>
        <taxon>Bacteroidota</taxon>
        <taxon>Flavobacteriia</taxon>
        <taxon>Flavobacteriales</taxon>
        <taxon>Flavobacteriaceae</taxon>
        <taxon>Cellulophaga</taxon>
    </lineage>
</organism>
<dbReference type="InterPro" id="IPR005467">
    <property type="entry name" value="His_kinase_dom"/>
</dbReference>
<dbReference type="Gene3D" id="1.25.40.10">
    <property type="entry name" value="Tetratricopeptide repeat domain"/>
    <property type="match status" value="3"/>
</dbReference>
<reference evidence="9" key="1">
    <citation type="submission" date="2016-11" db="EMBL/GenBank/DDBJ databases">
        <authorList>
            <person name="Varghese N."/>
            <person name="Submissions S."/>
        </authorList>
    </citation>
    <scope>NUCLEOTIDE SEQUENCE [LARGE SCALE GENOMIC DNA]</scope>
    <source>
        <strain evidence="9">DSM 24786</strain>
    </source>
</reference>
<dbReference type="EC" id="2.7.13.3" evidence="2"/>
<dbReference type="PRINTS" id="PR00344">
    <property type="entry name" value="BCTRLSENSOR"/>
</dbReference>
<dbReference type="SMART" id="SM00028">
    <property type="entry name" value="TPR"/>
    <property type="match status" value="6"/>
</dbReference>
<dbReference type="SUPFAM" id="SSF48452">
    <property type="entry name" value="TPR-like"/>
    <property type="match status" value="2"/>
</dbReference>
<feature type="domain" description="Histidine kinase" evidence="7">
    <location>
        <begin position="463"/>
        <end position="680"/>
    </location>
</feature>
<dbReference type="PROSITE" id="PS50109">
    <property type="entry name" value="HIS_KIN"/>
    <property type="match status" value="1"/>
</dbReference>
<dbReference type="AlphaFoldDB" id="A0A1K1MQF6"/>
<dbReference type="OrthoDB" id="9810447at2"/>
<keyword evidence="9" id="KW-1185">Reference proteome</keyword>
<evidence type="ECO:0000313" key="8">
    <source>
        <dbReference type="EMBL" id="SFW25359.1"/>
    </source>
</evidence>
<dbReference type="PANTHER" id="PTHR43547">
    <property type="entry name" value="TWO-COMPONENT HISTIDINE KINASE"/>
    <property type="match status" value="1"/>
</dbReference>
<proteinExistence type="predicted"/>
<evidence type="ECO:0000256" key="1">
    <source>
        <dbReference type="ARBA" id="ARBA00000085"/>
    </source>
</evidence>
<dbReference type="InterPro" id="IPR003594">
    <property type="entry name" value="HATPase_dom"/>
</dbReference>
<evidence type="ECO:0000256" key="3">
    <source>
        <dbReference type="ARBA" id="ARBA00022553"/>
    </source>
</evidence>
<evidence type="ECO:0000256" key="5">
    <source>
        <dbReference type="ARBA" id="ARBA00022777"/>
    </source>
</evidence>
<dbReference type="FunFam" id="3.30.565.10:FF:000006">
    <property type="entry name" value="Sensor histidine kinase WalK"/>
    <property type="match status" value="1"/>
</dbReference>
<dbReference type="STRING" id="76595.SAMN05660313_00803"/>
<dbReference type="Pfam" id="PF02518">
    <property type="entry name" value="HATPase_c"/>
    <property type="match status" value="1"/>
</dbReference>